<reference evidence="2" key="2">
    <citation type="submission" date="2015-06" db="UniProtKB">
        <authorList>
            <consortium name="EnsemblMetazoa"/>
        </authorList>
    </citation>
    <scope>IDENTIFICATION</scope>
</reference>
<feature type="domain" description="Sulfotransferase" evidence="1">
    <location>
        <begin position="64"/>
        <end position="109"/>
    </location>
</feature>
<sequence length="109" mass="12758">MTSTEATYRIEERKPANGVIVPMVDVYVSQENIPFNRDWSNRKCTMTAFFPSHIERTLNFKGRPDDVWVVTVPKCGTTWMQETAWLIYNDFDFETAKNTPLMDRSPFVE</sequence>
<dbReference type="SUPFAM" id="SSF52540">
    <property type="entry name" value="P-loop containing nucleoside triphosphate hydrolases"/>
    <property type="match status" value="1"/>
</dbReference>
<evidence type="ECO:0000259" key="1">
    <source>
        <dbReference type="Pfam" id="PF00685"/>
    </source>
</evidence>
<dbReference type="STRING" id="36166.T1GHG5"/>
<name>T1GHG5_MEGSC</name>
<dbReference type="Proteomes" id="UP000015102">
    <property type="component" value="Unassembled WGS sequence"/>
</dbReference>
<proteinExistence type="predicted"/>
<reference evidence="3" key="1">
    <citation type="submission" date="2013-02" db="EMBL/GenBank/DDBJ databases">
        <authorList>
            <person name="Hughes D."/>
        </authorList>
    </citation>
    <scope>NUCLEOTIDE SEQUENCE</scope>
    <source>
        <strain>Durham</strain>
        <strain evidence="3">NC isolate 2 -- Noor lab</strain>
    </source>
</reference>
<protein>
    <recommendedName>
        <fullName evidence="1">Sulfotransferase domain-containing protein</fullName>
    </recommendedName>
</protein>
<evidence type="ECO:0000313" key="3">
    <source>
        <dbReference type="Proteomes" id="UP000015102"/>
    </source>
</evidence>
<evidence type="ECO:0000313" key="2">
    <source>
        <dbReference type="EnsemblMetazoa" id="MESCA002864-PA"/>
    </source>
</evidence>
<dbReference type="InterPro" id="IPR000863">
    <property type="entry name" value="Sulfotransferase_dom"/>
</dbReference>
<dbReference type="InterPro" id="IPR027417">
    <property type="entry name" value="P-loop_NTPase"/>
</dbReference>
<accession>T1GHG5</accession>
<dbReference type="GO" id="GO:0008146">
    <property type="term" value="F:sulfotransferase activity"/>
    <property type="evidence" value="ECO:0007669"/>
    <property type="project" value="InterPro"/>
</dbReference>
<dbReference type="Pfam" id="PF00685">
    <property type="entry name" value="Sulfotransfer_1"/>
    <property type="match status" value="1"/>
</dbReference>
<dbReference type="HOGENOM" id="CLU_2186939_0_0_1"/>
<dbReference type="Gene3D" id="3.40.50.300">
    <property type="entry name" value="P-loop containing nucleotide triphosphate hydrolases"/>
    <property type="match status" value="1"/>
</dbReference>
<dbReference type="AlphaFoldDB" id="T1GHG5"/>
<dbReference type="EMBL" id="CAQQ02083753">
    <property type="status" value="NOT_ANNOTATED_CDS"/>
    <property type="molecule type" value="Genomic_DNA"/>
</dbReference>
<organism evidence="2 3">
    <name type="scientific">Megaselia scalaris</name>
    <name type="common">Humpbacked fly</name>
    <name type="synonym">Phora scalaris</name>
    <dbReference type="NCBI Taxonomy" id="36166"/>
    <lineage>
        <taxon>Eukaryota</taxon>
        <taxon>Metazoa</taxon>
        <taxon>Ecdysozoa</taxon>
        <taxon>Arthropoda</taxon>
        <taxon>Hexapoda</taxon>
        <taxon>Insecta</taxon>
        <taxon>Pterygota</taxon>
        <taxon>Neoptera</taxon>
        <taxon>Endopterygota</taxon>
        <taxon>Diptera</taxon>
        <taxon>Brachycera</taxon>
        <taxon>Muscomorpha</taxon>
        <taxon>Platypezoidea</taxon>
        <taxon>Phoridae</taxon>
        <taxon>Megaseliini</taxon>
        <taxon>Megaselia</taxon>
    </lineage>
</organism>
<dbReference type="EnsemblMetazoa" id="MESCA002864-RA">
    <property type="protein sequence ID" value="MESCA002864-PA"/>
    <property type="gene ID" value="MESCA002864"/>
</dbReference>
<keyword evidence="3" id="KW-1185">Reference proteome</keyword>